<feature type="chain" id="PRO_5015422646" description="Outer membrane protein assembly factor BamD" evidence="4">
    <location>
        <begin position="20"/>
        <end position="941"/>
    </location>
</feature>
<dbReference type="PANTHER" id="PTHR45586">
    <property type="entry name" value="TPR REPEAT-CONTAINING PROTEIN PA4667"/>
    <property type="match status" value="1"/>
</dbReference>
<organism evidence="5 6">
    <name type="scientific">Caldimonas caldifontis</name>
    <dbReference type="NCBI Taxonomy" id="1452508"/>
    <lineage>
        <taxon>Bacteria</taxon>
        <taxon>Pseudomonadati</taxon>
        <taxon>Pseudomonadota</taxon>
        <taxon>Betaproteobacteria</taxon>
        <taxon>Burkholderiales</taxon>
        <taxon>Sphaerotilaceae</taxon>
        <taxon>Caldimonas</taxon>
    </lineage>
</organism>
<evidence type="ECO:0000256" key="4">
    <source>
        <dbReference type="SAM" id="SignalP"/>
    </source>
</evidence>
<name>A0A2S5SXV2_9BURK</name>
<dbReference type="Gene3D" id="1.25.40.10">
    <property type="entry name" value="Tetratricopeptide repeat domain"/>
    <property type="match status" value="5"/>
</dbReference>
<dbReference type="InterPro" id="IPR019734">
    <property type="entry name" value="TPR_rpt"/>
</dbReference>
<evidence type="ECO:0000313" key="6">
    <source>
        <dbReference type="Proteomes" id="UP000238605"/>
    </source>
</evidence>
<dbReference type="InterPro" id="IPR051012">
    <property type="entry name" value="CellSynth/LPSAsmb/PSIAsmb"/>
</dbReference>
<evidence type="ECO:0000256" key="1">
    <source>
        <dbReference type="ARBA" id="ARBA00022737"/>
    </source>
</evidence>
<dbReference type="OrthoDB" id="9806825at2"/>
<dbReference type="SMART" id="SM00028">
    <property type="entry name" value="TPR"/>
    <property type="match status" value="7"/>
</dbReference>
<evidence type="ECO:0000256" key="3">
    <source>
        <dbReference type="PROSITE-ProRule" id="PRU00339"/>
    </source>
</evidence>
<feature type="repeat" description="TPR" evidence="3">
    <location>
        <begin position="590"/>
        <end position="623"/>
    </location>
</feature>
<dbReference type="RefSeq" id="WP_104301463.1">
    <property type="nucleotide sequence ID" value="NZ_PSNX01000003.1"/>
</dbReference>
<comment type="caution">
    <text evidence="5">The sequence shown here is derived from an EMBL/GenBank/DDBJ whole genome shotgun (WGS) entry which is preliminary data.</text>
</comment>
<dbReference type="EMBL" id="PSNX01000003">
    <property type="protein sequence ID" value="PPE67459.1"/>
    <property type="molecule type" value="Genomic_DNA"/>
</dbReference>
<dbReference type="Proteomes" id="UP000238605">
    <property type="component" value="Unassembled WGS sequence"/>
</dbReference>
<reference evidence="5 6" key="1">
    <citation type="submission" date="2018-02" db="EMBL/GenBank/DDBJ databases">
        <title>Reclassifiation of [Polyangium] brachysporum DSM 7029 as Guopingzhaonella breviflexa gen. nov., sp. nov., a member of the family Comamonadaceae.</title>
        <authorList>
            <person name="Tang B."/>
        </authorList>
    </citation>
    <scope>NUCLEOTIDE SEQUENCE [LARGE SCALE GENOMIC DNA]</scope>
    <source>
        <strain evidence="5 6">BCRC 80649</strain>
    </source>
</reference>
<proteinExistence type="predicted"/>
<keyword evidence="6" id="KW-1185">Reference proteome</keyword>
<protein>
    <recommendedName>
        <fullName evidence="7">Outer membrane protein assembly factor BamD</fullName>
    </recommendedName>
</protein>
<sequence length="941" mass="104596">MRHRASLLPPLLILAAALAACSGPRKGSPDNEPTLRSLAGRKVELPADPGIRSTEEQTIAAYQKFLDVAPRAPQRAEAMRRLGDLEMDLADRRMAEGTAAGTEADFRAAITRYQDYLRAYPKAPDTDRVLYQLARAHEQGGQLEQALAVLDRLVAAYPDTATRDEAHFRRGEILFAATRYPQAEEAYTAVLASGDDTPYRERALYMQGWSRFKQARLDEALASFFGVLDLALAGRGGEAGLDGIEGLSRAERELIEDTFRVASLSLANLQGAESIPPYIDSELRRGYEFRVYEQLAELYLQQERVKDAADTLGAFARRQPLHAQAPVLQARVIDIYQANGFATLALEAKKEYVGRYGVDSEFRRASPEGWERAQPLVKTHLSELARHYHASAQKTKASADYQEAVRWYRLYLVSFPDDPQAPQNHFLLAELLFEDKRHAYAAVEYEKTAYGYPQHARSADAGYSALLSYAELQKAARPEQVTPLKREAVESSLRFAKAFPADPRTGAVLTNAADTLFALNDAERAEAVAQQVLALQPPATDAQRRVAWTVLAHTAFDGGRFDIAERAYGEVLVLTPAQAAGRNELVERQAAAIYKQGEAARDAGRAREAVGHFERIAQLAPQSAVRATAQYDAAAVLIGLKDWDAAARSLEAFRQQHPKHPLQADVPAKLATVYLEQGHWAQAAGEFERVAATHRDPAVAREAQWQAAELHQKSTERGASRGAATRAYERYLQQHPQPLERAVEARYRLAQLAKADGNAAREQHWMREVMLADQRGGNARTDRTRFLGGAAALALAQPSYEAYRQVALVEPLDRNLRLKRQRMEAALKAYGAAAEYGVAGVTTAATYYTAAIYEDFGSAMLKSQRPRRLSKLELEQYEVMLEEQAFPFEEKAMELHEINAQRTRAGIYDEWVQRSFAALAKLRPVRYGKSEKSEGAIDAIR</sequence>
<dbReference type="PROSITE" id="PS50005">
    <property type="entry name" value="TPR"/>
    <property type="match status" value="1"/>
</dbReference>
<evidence type="ECO:0000313" key="5">
    <source>
        <dbReference type="EMBL" id="PPE67459.1"/>
    </source>
</evidence>
<keyword evidence="1" id="KW-0677">Repeat</keyword>
<evidence type="ECO:0008006" key="7">
    <source>
        <dbReference type="Google" id="ProtNLM"/>
    </source>
</evidence>
<dbReference type="AlphaFoldDB" id="A0A2S5SXV2"/>
<dbReference type="InterPro" id="IPR011990">
    <property type="entry name" value="TPR-like_helical_dom_sf"/>
</dbReference>
<gene>
    <name evidence="5" type="ORF">C1704_04685</name>
</gene>
<accession>A0A2S5SXV2</accession>
<keyword evidence="2 3" id="KW-0802">TPR repeat</keyword>
<dbReference type="Pfam" id="PF13432">
    <property type="entry name" value="TPR_16"/>
    <property type="match status" value="3"/>
</dbReference>
<dbReference type="SUPFAM" id="SSF48452">
    <property type="entry name" value="TPR-like"/>
    <property type="match status" value="3"/>
</dbReference>
<dbReference type="Pfam" id="PF14559">
    <property type="entry name" value="TPR_19"/>
    <property type="match status" value="1"/>
</dbReference>
<keyword evidence="4" id="KW-0732">Signal</keyword>
<feature type="signal peptide" evidence="4">
    <location>
        <begin position="1"/>
        <end position="19"/>
    </location>
</feature>
<dbReference type="PROSITE" id="PS51257">
    <property type="entry name" value="PROKAR_LIPOPROTEIN"/>
    <property type="match status" value="1"/>
</dbReference>
<dbReference type="PANTHER" id="PTHR45586:SF1">
    <property type="entry name" value="LIPOPOLYSACCHARIDE ASSEMBLY PROTEIN B"/>
    <property type="match status" value="1"/>
</dbReference>
<evidence type="ECO:0000256" key="2">
    <source>
        <dbReference type="ARBA" id="ARBA00022803"/>
    </source>
</evidence>